<dbReference type="PANTHER" id="PTHR11614">
    <property type="entry name" value="PHOSPHOLIPASE-RELATED"/>
    <property type="match status" value="1"/>
</dbReference>
<dbReference type="RefSeq" id="WP_066244293.1">
    <property type="nucleotide sequence ID" value="NZ_LSGP01000023.1"/>
</dbReference>
<dbReference type="InterPro" id="IPR012354">
    <property type="entry name" value="Esterase_lipase"/>
</dbReference>
<dbReference type="Pfam" id="PF12146">
    <property type="entry name" value="Hydrolase_4"/>
    <property type="match status" value="1"/>
</dbReference>
<dbReference type="InterPro" id="IPR029058">
    <property type="entry name" value="AB_hydrolase_fold"/>
</dbReference>
<dbReference type="EMBL" id="LSGP01000023">
    <property type="protein sequence ID" value="KYZ75558.1"/>
    <property type="molecule type" value="Genomic_DNA"/>
</dbReference>
<feature type="binding site" evidence="1">
    <location>
        <position position="94"/>
    </location>
    <ligand>
        <name>substrate</name>
    </ligand>
</feature>
<evidence type="ECO:0000256" key="1">
    <source>
        <dbReference type="PIRSR" id="PIRSR017388-2"/>
    </source>
</evidence>
<evidence type="ECO:0000313" key="4">
    <source>
        <dbReference type="Proteomes" id="UP000076268"/>
    </source>
</evidence>
<name>A0A154BPX9_ANASB</name>
<feature type="domain" description="Serine aminopeptidase S33" evidence="2">
    <location>
        <begin position="19"/>
        <end position="227"/>
    </location>
</feature>
<proteinExistence type="predicted"/>
<dbReference type="PIRSF" id="PIRSF017388">
    <property type="entry name" value="Esterase_lipase"/>
    <property type="match status" value="1"/>
</dbReference>
<dbReference type="InterPro" id="IPR022742">
    <property type="entry name" value="Hydrolase_4"/>
</dbReference>
<protein>
    <submittedName>
        <fullName evidence="3">Carboxylesterase</fullName>
    </submittedName>
</protein>
<dbReference type="OrthoDB" id="9800213at2"/>
<gene>
    <name evidence="3" type="ORF">AXX12_12675</name>
</gene>
<dbReference type="SUPFAM" id="SSF53474">
    <property type="entry name" value="alpha/beta-Hydrolases"/>
    <property type="match status" value="1"/>
</dbReference>
<reference evidence="3 4" key="1">
    <citation type="submission" date="2016-02" db="EMBL/GenBank/DDBJ databases">
        <title>Anaerosporomusa subterraneum gen. nov., sp. nov., a spore-forming obligate anaerobe isolated from saprolite.</title>
        <authorList>
            <person name="Choi J.K."/>
            <person name="Shah M."/>
            <person name="Yee N."/>
        </authorList>
    </citation>
    <scope>NUCLEOTIDE SEQUENCE [LARGE SCALE GENOMIC DNA]</scope>
    <source>
        <strain evidence="3 4">RU4</strain>
    </source>
</reference>
<sequence>MAILKGAEPFLYRGDSHGVLLPHGFTGSPSEMRLLGEFLHRQGYTVYGPRLPGHGTHHQDMEKTEWRQWYGAVEDGFHILKGICKEVSVVGLSMGGILALLLASEYPVKRVVSLSAPIYIADQRLKWLNVYRMFRRYAPKRRRKLDVSPEYYVGYDRTPLRNLSSLLELIQHVKNRLAQLQTPLLVVQSRAEHTVRPESADYIYQHAGSREKELFWLQKSGHIVTLDAEKEIVFKKVAAFLEKPFGDVR</sequence>
<dbReference type="Proteomes" id="UP000076268">
    <property type="component" value="Unassembled WGS sequence"/>
</dbReference>
<dbReference type="AlphaFoldDB" id="A0A154BPX9"/>
<keyword evidence="4" id="KW-1185">Reference proteome</keyword>
<dbReference type="GO" id="GO:0052689">
    <property type="term" value="F:carboxylic ester hydrolase activity"/>
    <property type="evidence" value="ECO:0007669"/>
    <property type="project" value="InterPro"/>
</dbReference>
<organism evidence="3 4">
    <name type="scientific">Anaerosporomusa subterranea</name>
    <dbReference type="NCBI Taxonomy" id="1794912"/>
    <lineage>
        <taxon>Bacteria</taxon>
        <taxon>Bacillati</taxon>
        <taxon>Bacillota</taxon>
        <taxon>Negativicutes</taxon>
        <taxon>Acetonemataceae</taxon>
        <taxon>Anaerosporomusa</taxon>
    </lineage>
</organism>
<dbReference type="InterPro" id="IPR051044">
    <property type="entry name" value="MAG_DAG_Lipase"/>
</dbReference>
<feature type="binding site" evidence="1">
    <location>
        <position position="25"/>
    </location>
    <ligand>
        <name>substrate</name>
    </ligand>
</feature>
<evidence type="ECO:0000313" key="3">
    <source>
        <dbReference type="EMBL" id="KYZ75558.1"/>
    </source>
</evidence>
<dbReference type="Gene3D" id="3.40.50.1820">
    <property type="entry name" value="alpha/beta hydrolase"/>
    <property type="match status" value="1"/>
</dbReference>
<accession>A0A154BPX9</accession>
<comment type="caution">
    <text evidence="3">The sequence shown here is derived from an EMBL/GenBank/DDBJ whole genome shotgun (WGS) entry which is preliminary data.</text>
</comment>
<dbReference type="STRING" id="1794912.AXX12_12675"/>
<evidence type="ECO:0000259" key="2">
    <source>
        <dbReference type="Pfam" id="PF12146"/>
    </source>
</evidence>